<dbReference type="SUPFAM" id="SSF52980">
    <property type="entry name" value="Restriction endonuclease-like"/>
    <property type="match status" value="1"/>
</dbReference>
<dbReference type="CDD" id="cd00221">
    <property type="entry name" value="Vsr"/>
    <property type="match status" value="1"/>
</dbReference>
<dbReference type="EC" id="3.1.-.-" evidence="6"/>
<dbReference type="GO" id="GO:0016787">
    <property type="term" value="F:hydrolase activity"/>
    <property type="evidence" value="ECO:0007669"/>
    <property type="project" value="UniProtKB-KW"/>
</dbReference>
<comment type="similarity">
    <text evidence="6">Belongs to the vsr family.</text>
</comment>
<dbReference type="InterPro" id="IPR004603">
    <property type="entry name" value="DNA_mismatch_endonuc_vsr"/>
</dbReference>
<dbReference type="NCBIfam" id="TIGR00632">
    <property type="entry name" value="vsr"/>
    <property type="match status" value="1"/>
</dbReference>
<organism evidence="7 8">
    <name type="scientific">Sphingobium yanoikuyae</name>
    <name type="common">Sphingomonas yanoikuyae</name>
    <dbReference type="NCBI Taxonomy" id="13690"/>
    <lineage>
        <taxon>Bacteria</taxon>
        <taxon>Pseudomonadati</taxon>
        <taxon>Pseudomonadota</taxon>
        <taxon>Alphaproteobacteria</taxon>
        <taxon>Sphingomonadales</taxon>
        <taxon>Sphingomonadaceae</taxon>
        <taxon>Sphingobium</taxon>
    </lineage>
</organism>
<evidence type="ECO:0000256" key="3">
    <source>
        <dbReference type="ARBA" id="ARBA00022763"/>
    </source>
</evidence>
<evidence type="ECO:0000256" key="2">
    <source>
        <dbReference type="ARBA" id="ARBA00022759"/>
    </source>
</evidence>
<dbReference type="PIRSF" id="PIRSF018267">
    <property type="entry name" value="VSR_endonuc"/>
    <property type="match status" value="1"/>
</dbReference>
<keyword evidence="5 6" id="KW-0234">DNA repair</keyword>
<dbReference type="GO" id="GO:0004519">
    <property type="term" value="F:endonuclease activity"/>
    <property type="evidence" value="ECO:0007669"/>
    <property type="project" value="UniProtKB-KW"/>
</dbReference>
<dbReference type="InterPro" id="IPR011335">
    <property type="entry name" value="Restrct_endonuc-II-like"/>
</dbReference>
<evidence type="ECO:0000313" key="7">
    <source>
        <dbReference type="EMBL" id="QJR01044.1"/>
    </source>
</evidence>
<keyword evidence="3 6" id="KW-0227">DNA damage</keyword>
<keyword evidence="4 6" id="KW-0378">Hydrolase</keyword>
<keyword evidence="2 6" id="KW-0255">Endonuclease</keyword>
<dbReference type="AlphaFoldDB" id="A0A6M4G384"/>
<dbReference type="Proteomes" id="UP000502611">
    <property type="component" value="Chromosome"/>
</dbReference>
<dbReference type="EMBL" id="CP053021">
    <property type="protein sequence ID" value="QJR01044.1"/>
    <property type="molecule type" value="Genomic_DNA"/>
</dbReference>
<evidence type="ECO:0000256" key="1">
    <source>
        <dbReference type="ARBA" id="ARBA00022722"/>
    </source>
</evidence>
<evidence type="ECO:0000256" key="5">
    <source>
        <dbReference type="ARBA" id="ARBA00023204"/>
    </source>
</evidence>
<sequence>MVDVHDAVTRSRNMAAIKGSHTKPELQIRKALHAAGLRYRLHVKDLPGKPDLVFPRFRAVIFVNGCFWHQHDCHLFKWPATREEFWHTKIARNVENDEWAIASLKAAGWRVAIIWECALKGKARIEFPTAMQRLIAWIQSDEQAITIRGG</sequence>
<keyword evidence="1 6" id="KW-0540">Nuclease</keyword>
<dbReference type="REBASE" id="403393">
    <property type="entry name" value="V.SyaX32ORF1820P"/>
</dbReference>
<protein>
    <recommendedName>
        <fullName evidence="6">Very short patch repair endonuclease</fullName>
        <ecNumber evidence="6">3.1.-.-</ecNumber>
    </recommendedName>
</protein>
<name>A0A6M4G384_SPHYA</name>
<accession>A0A6M4G384</accession>
<dbReference type="Pfam" id="PF03852">
    <property type="entry name" value="Vsr"/>
    <property type="match status" value="1"/>
</dbReference>
<evidence type="ECO:0000313" key="8">
    <source>
        <dbReference type="Proteomes" id="UP000502611"/>
    </source>
</evidence>
<reference evidence="7 8" key="1">
    <citation type="submission" date="2020-04" db="EMBL/GenBank/DDBJ databases">
        <title>The Whole Genome Analysis of High salt-tolerant Sphingobium yanoikuyae YC-XJ2 with Aryl organophosphorus flame retardants (aryl-OPFRs)-degrading capacity and characteristics of Related phosphotriesterase.</title>
        <authorList>
            <person name="Li X."/>
        </authorList>
    </citation>
    <scope>NUCLEOTIDE SEQUENCE [LARGE SCALE GENOMIC DNA]</scope>
    <source>
        <strain evidence="7 8">YC-XJ2</strain>
    </source>
</reference>
<dbReference type="Gene3D" id="3.40.960.10">
    <property type="entry name" value="VSR Endonuclease"/>
    <property type="match status" value="1"/>
</dbReference>
<evidence type="ECO:0000256" key="6">
    <source>
        <dbReference type="PIRNR" id="PIRNR018267"/>
    </source>
</evidence>
<gene>
    <name evidence="7" type="primary">vsr</name>
    <name evidence="7" type="ORF">HH800_01825</name>
</gene>
<evidence type="ECO:0000256" key="4">
    <source>
        <dbReference type="ARBA" id="ARBA00022801"/>
    </source>
</evidence>
<comment type="function">
    <text evidence="6">May nick specific sequences that contain T:G mispairs resulting from m5C-deamination.</text>
</comment>
<dbReference type="GO" id="GO:0006298">
    <property type="term" value="P:mismatch repair"/>
    <property type="evidence" value="ECO:0007669"/>
    <property type="project" value="UniProtKB-UniRule"/>
</dbReference>
<proteinExistence type="inferred from homology"/>